<dbReference type="RefSeq" id="WP_097372324.1">
    <property type="nucleotide sequence ID" value="NZ_CP021404.1"/>
</dbReference>
<proteinExistence type="predicted"/>
<evidence type="ECO:0000313" key="3">
    <source>
        <dbReference type="EMBL" id="ATI40650.1"/>
    </source>
</evidence>
<keyword evidence="1" id="KW-0812">Transmembrane</keyword>
<evidence type="ECO:0000256" key="1">
    <source>
        <dbReference type="SAM" id="Phobius"/>
    </source>
</evidence>
<feature type="domain" description="PAS" evidence="2">
    <location>
        <begin position="431"/>
        <end position="497"/>
    </location>
</feature>
<feature type="domain" description="PAS" evidence="2">
    <location>
        <begin position="301"/>
        <end position="368"/>
    </location>
</feature>
<evidence type="ECO:0000313" key="4">
    <source>
        <dbReference type="Proteomes" id="UP000219050"/>
    </source>
</evidence>
<organism evidence="3 4">
    <name type="scientific">Pacificitalea manganoxidans</name>
    <dbReference type="NCBI Taxonomy" id="1411902"/>
    <lineage>
        <taxon>Bacteria</taxon>
        <taxon>Pseudomonadati</taxon>
        <taxon>Pseudomonadota</taxon>
        <taxon>Alphaproteobacteria</taxon>
        <taxon>Rhodobacterales</taxon>
        <taxon>Paracoccaceae</taxon>
        <taxon>Pacificitalea</taxon>
    </lineage>
</organism>
<dbReference type="SMART" id="SM00091">
    <property type="entry name" value="PAS"/>
    <property type="match status" value="3"/>
</dbReference>
<dbReference type="InterPro" id="IPR000014">
    <property type="entry name" value="PAS"/>
</dbReference>
<keyword evidence="4" id="KW-1185">Reference proteome</keyword>
<evidence type="ECO:0000259" key="2">
    <source>
        <dbReference type="SMART" id="SM00091"/>
    </source>
</evidence>
<dbReference type="InterPro" id="IPR035965">
    <property type="entry name" value="PAS-like_dom_sf"/>
</dbReference>
<dbReference type="Proteomes" id="UP000219050">
    <property type="component" value="Chromosome"/>
</dbReference>
<dbReference type="EMBL" id="CP021404">
    <property type="protein sequence ID" value="ATI40650.1"/>
    <property type="molecule type" value="Genomic_DNA"/>
</dbReference>
<feature type="transmembrane region" description="Helical" evidence="1">
    <location>
        <begin position="23"/>
        <end position="45"/>
    </location>
</feature>
<dbReference type="Pfam" id="PF12860">
    <property type="entry name" value="PAS_7"/>
    <property type="match status" value="1"/>
</dbReference>
<keyword evidence="1" id="KW-1133">Transmembrane helix</keyword>
<dbReference type="OrthoDB" id="9797304at2"/>
<feature type="domain" description="PAS" evidence="2">
    <location>
        <begin position="177"/>
        <end position="243"/>
    </location>
</feature>
<reference evidence="3 4" key="1">
    <citation type="submission" date="2017-05" db="EMBL/GenBank/DDBJ databases">
        <title>Comparative genomic and metabolic analysis of manganese-oxidizing mechanisms in Celeribater manganoxidans DY25T: its adaption to the environment of polymetallic nodule.</title>
        <authorList>
            <person name="Wang X."/>
        </authorList>
    </citation>
    <scope>NUCLEOTIDE SEQUENCE [LARGE SCALE GENOMIC DNA]</scope>
    <source>
        <strain evidence="3 4">DY25</strain>
    </source>
</reference>
<protein>
    <recommendedName>
        <fullName evidence="2">PAS domain-containing protein</fullName>
    </recommendedName>
</protein>
<dbReference type="Gene3D" id="3.30.450.20">
    <property type="entry name" value="PAS domain"/>
    <property type="match status" value="1"/>
</dbReference>
<keyword evidence="1" id="KW-0472">Membrane</keyword>
<dbReference type="KEGG" id="cmag:CBW24_00575"/>
<sequence>MEFVAPVLAQLSQLPDFSMPGSALLLALCLVATAILTAGGGLLLLTQFAPRLRVDWPAVDTDNGELVFLFDETRLRDASSAGRALLALGPDRLPPWPRLMHILSARFPDLEQKLGGLAAVTRLTCRAGDDDPGELHAQWCHGLVRLELVDRPAALGSPPTDSGPDSFTRQALQERLDALSRTLDAAPMPVWRETAAGRVIWANRSYLNLTGAQEGGDDLPQLFEALPRPPREVANENGKSGPDLIRRAPARAEAIANGETPPGERLWFECHSKWQDDTVLTYALPAQQIVRAEASLREFVQTLTKTFAQLTTGLAIFDRHRRLAVFNPALTDLSALPPQFLSARPTLTAFLDSLREAQRMPEPRDYRSWRSAIAALEQDAEEGTYQETWSLPGGQTLKVTGRPHPDGALAFLFEDITSEIALTRRFRSELELGQSIADSLDEAIVVFSRTGLVLMSNEAHARLWDQDPGAMLAEIGATEVIAHWQSRCRPSPVWGELRDFLQAETERAEWDGELRMRDGTALVCRFVPIAGGATLVTFQQAERLSTRKVWATLPARTG</sequence>
<dbReference type="Pfam" id="PF13188">
    <property type="entry name" value="PAS_8"/>
    <property type="match status" value="1"/>
</dbReference>
<dbReference type="AlphaFoldDB" id="A0A291LVB9"/>
<dbReference type="SUPFAM" id="SSF55785">
    <property type="entry name" value="PYP-like sensor domain (PAS domain)"/>
    <property type="match status" value="3"/>
</dbReference>
<name>A0A291LVB9_9RHOB</name>
<accession>A0A291LVB9</accession>
<gene>
    <name evidence="3" type="ORF">CBW24_00575</name>
</gene>